<feature type="domain" description="Lipoyl-binding" evidence="4">
    <location>
        <begin position="83"/>
        <end position="166"/>
    </location>
</feature>
<keyword evidence="3" id="KW-0444">Lipid biosynthesis</keyword>
<comment type="pathway">
    <text evidence="3">Lipid metabolism; fatty acid biosynthesis.</text>
</comment>
<evidence type="ECO:0000313" key="5">
    <source>
        <dbReference type="EMBL" id="OGF66913.1"/>
    </source>
</evidence>
<comment type="function">
    <text evidence="3">This protein is a component of the acetyl coenzyme A carboxylase complex; first, biotin carboxylase catalyzes the carboxylation of the carrier protein and then the transcarboxylase transfers the carboxyl group to form malonyl-CoA.</text>
</comment>
<dbReference type="PANTHER" id="PTHR45266">
    <property type="entry name" value="OXALOACETATE DECARBOXYLASE ALPHA CHAIN"/>
    <property type="match status" value="1"/>
</dbReference>
<dbReference type="GO" id="GO:0003989">
    <property type="term" value="F:acetyl-CoA carboxylase activity"/>
    <property type="evidence" value="ECO:0007669"/>
    <property type="project" value="InterPro"/>
</dbReference>
<gene>
    <name evidence="5" type="ORF">A2Y62_04420</name>
</gene>
<dbReference type="InterPro" id="IPR050709">
    <property type="entry name" value="Biotin_Carboxyl_Carrier/Decarb"/>
</dbReference>
<evidence type="ECO:0000256" key="2">
    <source>
        <dbReference type="ARBA" id="ARBA00023267"/>
    </source>
</evidence>
<dbReference type="GO" id="GO:0006633">
    <property type="term" value="P:fatty acid biosynthetic process"/>
    <property type="evidence" value="ECO:0007669"/>
    <property type="project" value="UniProtKB-UniPathway"/>
</dbReference>
<dbReference type="PANTHER" id="PTHR45266:SF3">
    <property type="entry name" value="OXALOACETATE DECARBOXYLASE ALPHA CHAIN"/>
    <property type="match status" value="1"/>
</dbReference>
<dbReference type="Proteomes" id="UP000178943">
    <property type="component" value="Unassembled WGS sequence"/>
</dbReference>
<protein>
    <recommendedName>
        <fullName evidence="1 3">Biotin carboxyl carrier protein of acetyl-CoA carboxylase</fullName>
    </recommendedName>
</protein>
<dbReference type="InterPro" id="IPR000089">
    <property type="entry name" value="Biotin_lipoyl"/>
</dbReference>
<dbReference type="GO" id="GO:0009317">
    <property type="term" value="C:acetyl-CoA carboxylase complex"/>
    <property type="evidence" value="ECO:0007669"/>
    <property type="project" value="InterPro"/>
</dbReference>
<sequence>MKKENLGLDLSELKNLFNLLKECHIDEFELEKPGLKIKVRQDTPLKDIERRAVSRRQHEIAQAIISEVPITDEHSIEESAALQEEISGTLHYITSPMVGTFYRASTPDSDSFVDIGQEIKPGNVVCIIEAMKIMNEIESDIEGEVVAIYVGNAEPVEFGQKLIAVKLKT</sequence>
<evidence type="ECO:0000256" key="1">
    <source>
        <dbReference type="ARBA" id="ARBA00017562"/>
    </source>
</evidence>
<accession>A0A1F5VUA4</accession>
<keyword evidence="3" id="KW-0276">Fatty acid metabolism</keyword>
<keyword evidence="2 3" id="KW-0092">Biotin</keyword>
<dbReference type="InterPro" id="IPR001249">
    <property type="entry name" value="AcCoA_biotinCC"/>
</dbReference>
<name>A0A1F5VUA4_9BACT</name>
<dbReference type="UniPathway" id="UPA00094"/>
<dbReference type="STRING" id="1817863.A2Y62_04420"/>
<comment type="caution">
    <text evidence="5">The sequence shown here is derived from an EMBL/GenBank/DDBJ whole genome shotgun (WGS) entry which is preliminary data.</text>
</comment>
<organism evidence="5 6">
    <name type="scientific">Candidatus Fischerbacteria bacterium RBG_13_37_8</name>
    <dbReference type="NCBI Taxonomy" id="1817863"/>
    <lineage>
        <taxon>Bacteria</taxon>
        <taxon>Candidatus Fischeribacteriota</taxon>
    </lineage>
</organism>
<evidence type="ECO:0000259" key="4">
    <source>
        <dbReference type="PROSITE" id="PS50968"/>
    </source>
</evidence>
<dbReference type="Gene3D" id="2.40.50.100">
    <property type="match status" value="1"/>
</dbReference>
<dbReference type="NCBIfam" id="TIGR00531">
    <property type="entry name" value="BCCP"/>
    <property type="match status" value="1"/>
</dbReference>
<evidence type="ECO:0000256" key="3">
    <source>
        <dbReference type="RuleBase" id="RU364072"/>
    </source>
</evidence>
<evidence type="ECO:0000313" key="6">
    <source>
        <dbReference type="Proteomes" id="UP000178943"/>
    </source>
</evidence>
<dbReference type="SUPFAM" id="SSF51230">
    <property type="entry name" value="Single hybrid motif"/>
    <property type="match status" value="1"/>
</dbReference>
<keyword evidence="3" id="KW-0443">Lipid metabolism</keyword>
<dbReference type="InterPro" id="IPR011053">
    <property type="entry name" value="Single_hybrid_motif"/>
</dbReference>
<dbReference type="PRINTS" id="PR01071">
    <property type="entry name" value="ACOABIOTINCC"/>
</dbReference>
<reference evidence="5 6" key="1">
    <citation type="journal article" date="2016" name="Nat. Commun.">
        <title>Thousands of microbial genomes shed light on interconnected biogeochemical processes in an aquifer system.</title>
        <authorList>
            <person name="Anantharaman K."/>
            <person name="Brown C.T."/>
            <person name="Hug L.A."/>
            <person name="Sharon I."/>
            <person name="Castelle C.J."/>
            <person name="Probst A.J."/>
            <person name="Thomas B.C."/>
            <person name="Singh A."/>
            <person name="Wilkins M.J."/>
            <person name="Karaoz U."/>
            <person name="Brodie E.L."/>
            <person name="Williams K.H."/>
            <person name="Hubbard S.S."/>
            <person name="Banfield J.F."/>
        </authorList>
    </citation>
    <scope>NUCLEOTIDE SEQUENCE [LARGE SCALE GENOMIC DNA]</scope>
</reference>
<dbReference type="PROSITE" id="PS50968">
    <property type="entry name" value="BIOTINYL_LIPOYL"/>
    <property type="match status" value="1"/>
</dbReference>
<dbReference type="AlphaFoldDB" id="A0A1F5VUA4"/>
<keyword evidence="3" id="KW-0275">Fatty acid biosynthesis</keyword>
<dbReference type="Pfam" id="PF00364">
    <property type="entry name" value="Biotin_lipoyl"/>
    <property type="match status" value="1"/>
</dbReference>
<proteinExistence type="predicted"/>
<dbReference type="EMBL" id="MFGW01000077">
    <property type="protein sequence ID" value="OGF66913.1"/>
    <property type="molecule type" value="Genomic_DNA"/>
</dbReference>
<dbReference type="CDD" id="cd06850">
    <property type="entry name" value="biotinyl_domain"/>
    <property type="match status" value="1"/>
</dbReference>